<keyword evidence="10" id="KW-1185">Reference proteome</keyword>
<evidence type="ECO:0000256" key="3">
    <source>
        <dbReference type="ARBA" id="ARBA00022692"/>
    </source>
</evidence>
<dbReference type="GO" id="GO:0016020">
    <property type="term" value="C:membrane"/>
    <property type="evidence" value="ECO:0007669"/>
    <property type="project" value="UniProtKB-SubCell"/>
</dbReference>
<evidence type="ECO:0000313" key="9">
    <source>
        <dbReference type="EMBL" id="KAF0297984.1"/>
    </source>
</evidence>
<evidence type="ECO:0000256" key="8">
    <source>
        <dbReference type="SAM" id="Phobius"/>
    </source>
</evidence>
<keyword evidence="3 8" id="KW-0812">Transmembrane</keyword>
<dbReference type="Proteomes" id="UP000440578">
    <property type="component" value="Unassembled WGS sequence"/>
</dbReference>
<dbReference type="EMBL" id="VIIS01001453">
    <property type="protein sequence ID" value="KAF0297984.1"/>
    <property type="molecule type" value="Genomic_DNA"/>
</dbReference>
<accession>A0A6A4W2K2</accession>
<feature type="transmembrane region" description="Helical" evidence="8">
    <location>
        <begin position="447"/>
        <end position="471"/>
    </location>
</feature>
<feature type="compositionally biased region" description="Polar residues" evidence="7">
    <location>
        <begin position="775"/>
        <end position="784"/>
    </location>
</feature>
<comment type="caution">
    <text evidence="9">The sequence shown here is derived from an EMBL/GenBank/DDBJ whole genome shotgun (WGS) entry which is preliminary data.</text>
</comment>
<reference evidence="9 10" key="1">
    <citation type="submission" date="2019-07" db="EMBL/GenBank/DDBJ databases">
        <title>Draft genome assembly of a fouling barnacle, Amphibalanus amphitrite (Darwin, 1854): The first reference genome for Thecostraca.</title>
        <authorList>
            <person name="Kim W."/>
        </authorList>
    </citation>
    <scope>NUCLEOTIDE SEQUENCE [LARGE SCALE GENOMIC DNA]</scope>
    <source>
        <strain evidence="9">SNU_AA5</strain>
        <tissue evidence="9">Soma without cirri and trophi</tissue>
    </source>
</reference>
<protein>
    <recommendedName>
        <fullName evidence="11">Prominin-1-A</fullName>
    </recommendedName>
</protein>
<dbReference type="InterPro" id="IPR008795">
    <property type="entry name" value="Prominin"/>
</dbReference>
<evidence type="ECO:0000256" key="7">
    <source>
        <dbReference type="SAM" id="MobiDB-lite"/>
    </source>
</evidence>
<sequence>MDAPAPLTGSQHFRAEAADLLGHVTVLLRHMQPQQYPESLQSTVEQLVNGEARVEVSYWWRLVKQLFSADPALAAVVFSCLCLSVLVPLAATVICCSRSCRRGHQETHQETCQERDRAAYRRCRANCNVALLVITLCVIFCVAVLLVAAAVLIRSGLHRSGPAVGAALTEVHTVASDVAARLTHLLGSDMETAVRDTERLMEDAAHRSTEQITMRLANQSRMTQVFKSLFQLDSSLQTVSAGLLALDSDLTNLTAGWPGLVRRLGDLRSDLERAVSLCADRDRHLCEGLQPGGLALAQLDVTADALAPSLELVRRYRSTDVAALAETAQTSVTALANSLQSGSSTARPGIVRELRGSLERAGRHLAEVQPALRQLLTHLSGLAERTHRRPLVTETAATAIWGSTLAVPCLVLTVTALLYGAVVGSYFPSRSSSRPHRHTANTIRMALFLLTMTSALVWLAAAVGALVAGLLQAGLCPRPADDRPAEVAQVTHRMGLRAALLPATPGPVQQSLADTLRQCRSGGSLLTVFNLDRPAAVTAAGQLDTPRLHSLLDRVVSRAPAAGRTDLLANSLEQYLRLAAQLVHTDLGPVKEKLERRSASSDVAGVLTRLSSALSQLSSETDRDRLSALADQLTEMVTGALYTLQKQKVATLDMSAMALRGQVTSLRGQIAQVDSYLSNNASHVIQQEESNFRRQIRGRLEQFSNHMQAVLRRDTSCLPVWLAFSAIRPRPAAGIAEDGPPPAADARHAAGAADAIASTSRTTQPTATGRARASGNESVSLTVG</sequence>
<dbReference type="AlphaFoldDB" id="A0A6A4W2K2"/>
<evidence type="ECO:0000313" key="10">
    <source>
        <dbReference type="Proteomes" id="UP000440578"/>
    </source>
</evidence>
<feature type="region of interest" description="Disordered" evidence="7">
    <location>
        <begin position="733"/>
        <end position="784"/>
    </location>
</feature>
<evidence type="ECO:0008006" key="11">
    <source>
        <dbReference type="Google" id="ProtNLM"/>
    </source>
</evidence>
<comment type="similarity">
    <text evidence="2">Belongs to the prominin family.</text>
</comment>
<evidence type="ECO:0000256" key="1">
    <source>
        <dbReference type="ARBA" id="ARBA00004141"/>
    </source>
</evidence>
<feature type="transmembrane region" description="Helical" evidence="8">
    <location>
        <begin position="129"/>
        <end position="153"/>
    </location>
</feature>
<keyword evidence="4 8" id="KW-1133">Transmembrane helix</keyword>
<feature type="transmembrane region" description="Helical" evidence="8">
    <location>
        <begin position="72"/>
        <end position="96"/>
    </location>
</feature>
<name>A0A6A4W2K2_AMPAM</name>
<dbReference type="PANTHER" id="PTHR22730">
    <property type="entry name" value="PROMININ PROM PROTEIN"/>
    <property type="match status" value="1"/>
</dbReference>
<proteinExistence type="inferred from homology"/>
<evidence type="ECO:0000256" key="4">
    <source>
        <dbReference type="ARBA" id="ARBA00022989"/>
    </source>
</evidence>
<dbReference type="Pfam" id="PF05478">
    <property type="entry name" value="Prominin"/>
    <property type="match status" value="1"/>
</dbReference>
<evidence type="ECO:0000256" key="5">
    <source>
        <dbReference type="ARBA" id="ARBA00023136"/>
    </source>
</evidence>
<keyword evidence="6" id="KW-0325">Glycoprotein</keyword>
<keyword evidence="5 8" id="KW-0472">Membrane</keyword>
<evidence type="ECO:0000256" key="6">
    <source>
        <dbReference type="ARBA" id="ARBA00023180"/>
    </source>
</evidence>
<feature type="compositionally biased region" description="Polar residues" evidence="7">
    <location>
        <begin position="758"/>
        <end position="767"/>
    </location>
</feature>
<gene>
    <name evidence="9" type="ORF">FJT64_000482</name>
</gene>
<dbReference type="PANTHER" id="PTHR22730:SF1">
    <property type="entry name" value="PROMININ-LIKE PROTEIN"/>
    <property type="match status" value="1"/>
</dbReference>
<evidence type="ECO:0000256" key="2">
    <source>
        <dbReference type="ARBA" id="ARBA00006058"/>
    </source>
</evidence>
<organism evidence="9 10">
    <name type="scientific">Amphibalanus amphitrite</name>
    <name type="common">Striped barnacle</name>
    <name type="synonym">Balanus amphitrite</name>
    <dbReference type="NCBI Taxonomy" id="1232801"/>
    <lineage>
        <taxon>Eukaryota</taxon>
        <taxon>Metazoa</taxon>
        <taxon>Ecdysozoa</taxon>
        <taxon>Arthropoda</taxon>
        <taxon>Crustacea</taxon>
        <taxon>Multicrustacea</taxon>
        <taxon>Cirripedia</taxon>
        <taxon>Thoracica</taxon>
        <taxon>Thoracicalcarea</taxon>
        <taxon>Balanomorpha</taxon>
        <taxon>Balanoidea</taxon>
        <taxon>Balanidae</taxon>
        <taxon>Amphibalaninae</taxon>
        <taxon>Amphibalanus</taxon>
    </lineage>
</organism>
<feature type="transmembrane region" description="Helical" evidence="8">
    <location>
        <begin position="405"/>
        <end position="427"/>
    </location>
</feature>
<comment type="subcellular location">
    <subcellularLocation>
        <location evidence="1">Membrane</location>
        <topology evidence="1">Multi-pass membrane protein</topology>
    </subcellularLocation>
</comment>